<evidence type="ECO:0000313" key="3">
    <source>
        <dbReference type="Proteomes" id="UP000445582"/>
    </source>
</evidence>
<dbReference type="Proteomes" id="UP000445582">
    <property type="component" value="Unassembled WGS sequence"/>
</dbReference>
<organism evidence="2 3">
    <name type="scientific">Qipengyuania oceanensis</name>
    <dbReference type="NCBI Taxonomy" id="1463597"/>
    <lineage>
        <taxon>Bacteria</taxon>
        <taxon>Pseudomonadati</taxon>
        <taxon>Pseudomonadota</taxon>
        <taxon>Alphaproteobacteria</taxon>
        <taxon>Sphingomonadales</taxon>
        <taxon>Erythrobacteraceae</taxon>
        <taxon>Qipengyuania</taxon>
    </lineage>
</organism>
<feature type="transmembrane region" description="Helical" evidence="1">
    <location>
        <begin position="28"/>
        <end position="49"/>
    </location>
</feature>
<keyword evidence="1" id="KW-1133">Transmembrane helix</keyword>
<reference evidence="2 3" key="1">
    <citation type="submission" date="2019-12" db="EMBL/GenBank/DDBJ databases">
        <title>Genomic-based taxomic classification of the family Erythrobacteraceae.</title>
        <authorList>
            <person name="Xu L."/>
        </authorList>
    </citation>
    <scope>NUCLEOTIDE SEQUENCE [LARGE SCALE GENOMIC DNA]</scope>
    <source>
        <strain evidence="2 3">MCCC 1A09965</strain>
    </source>
</reference>
<keyword evidence="1" id="KW-0472">Membrane</keyword>
<dbReference type="RefSeq" id="WP_160670024.1">
    <property type="nucleotide sequence ID" value="NZ_WTYN01000001.1"/>
</dbReference>
<evidence type="ECO:0000256" key="1">
    <source>
        <dbReference type="SAM" id="Phobius"/>
    </source>
</evidence>
<accession>A0A844YER5</accession>
<name>A0A844YER5_9SPHN</name>
<evidence type="ECO:0000313" key="2">
    <source>
        <dbReference type="EMBL" id="MXO61548.1"/>
    </source>
</evidence>
<dbReference type="AlphaFoldDB" id="A0A844YER5"/>
<gene>
    <name evidence="2" type="ORF">GRI48_00845</name>
</gene>
<dbReference type="EMBL" id="WTYN01000001">
    <property type="protein sequence ID" value="MXO61548.1"/>
    <property type="molecule type" value="Genomic_DNA"/>
</dbReference>
<comment type="caution">
    <text evidence="2">The sequence shown here is derived from an EMBL/GenBank/DDBJ whole genome shotgun (WGS) entry which is preliminary data.</text>
</comment>
<protein>
    <submittedName>
        <fullName evidence="2">Uncharacterized protein</fullName>
    </submittedName>
</protein>
<proteinExistence type="predicted"/>
<keyword evidence="3" id="KW-1185">Reference proteome</keyword>
<sequence length="51" mass="5555">MADWNRTDYDALERAGRWRMTVLSPDSLHGVSPVLIGYLAVALAVLAAVGR</sequence>
<keyword evidence="1" id="KW-0812">Transmembrane</keyword>